<dbReference type="RefSeq" id="WP_003717898.1">
    <property type="nucleotide sequence ID" value="NZ_AZGL01000073.1"/>
</dbReference>
<reference evidence="2 3" key="1">
    <citation type="submission" date="2009-01" db="EMBL/GenBank/DDBJ databases">
        <authorList>
            <person name="Qin X."/>
            <person name="Bachman B."/>
            <person name="Battles P."/>
            <person name="Bell A."/>
            <person name="Bess C."/>
            <person name="Bickham C."/>
            <person name="Chaboub L."/>
            <person name="Chen D."/>
            <person name="Coyle M."/>
            <person name="Deiros D.R."/>
            <person name="Dinh H."/>
            <person name="Forbes L."/>
            <person name="Fowler G."/>
            <person name="Francisco L."/>
            <person name="Fu Q."/>
            <person name="Gubbala S."/>
            <person name="Hale W."/>
            <person name="Han Y."/>
            <person name="Hemphill L."/>
            <person name="Highlander S.K."/>
            <person name="Hirani K."/>
            <person name="Hogues M."/>
            <person name="Jackson L."/>
            <person name="Jakkamsetti A."/>
            <person name="Javaid M."/>
            <person name="Jiang H."/>
            <person name="Korchina V."/>
            <person name="Kovar C."/>
            <person name="Lara F."/>
            <person name="Lee S."/>
            <person name="Mata R."/>
            <person name="Mathew T."/>
            <person name="Moen C."/>
            <person name="Morales K."/>
            <person name="Munidasa M."/>
            <person name="Nazareth L."/>
            <person name="Ngo R."/>
            <person name="Nguyen L."/>
            <person name="Okwuonu G."/>
            <person name="Ongeri F."/>
            <person name="Patil S."/>
            <person name="Petrosino J."/>
            <person name="Pham C."/>
            <person name="Pham P."/>
            <person name="Pu L.-L."/>
            <person name="Puazo M."/>
            <person name="Raj R."/>
            <person name="Reid J."/>
            <person name="Rouhana J."/>
            <person name="Saada N."/>
            <person name="Shang Y."/>
            <person name="Simmons D."/>
            <person name="Thornton R."/>
            <person name="Warren J."/>
            <person name="Weissenberger G."/>
            <person name="Zhang J."/>
            <person name="Zhang L."/>
            <person name="Zhou C."/>
            <person name="Zhu D."/>
            <person name="Muzny D."/>
            <person name="Worley K."/>
            <person name="Gibbs R."/>
        </authorList>
    </citation>
    <scope>NUCLEOTIDE SEQUENCE [LARGE SCALE GENOMIC DNA]</scope>
    <source>
        <strain evidence="2 3">ATCC 49540</strain>
    </source>
</reference>
<dbReference type="InterPro" id="IPR010982">
    <property type="entry name" value="Lambda_DNA-bd_dom_sf"/>
</dbReference>
<dbReference type="CDD" id="cd00093">
    <property type="entry name" value="HTH_XRE"/>
    <property type="match status" value="1"/>
</dbReference>
<comment type="caution">
    <text evidence="2">The sequence shown here is derived from an EMBL/GenBank/DDBJ whole genome shotgun (WGS) entry which is preliminary data.</text>
</comment>
<evidence type="ECO:0000259" key="1">
    <source>
        <dbReference type="PROSITE" id="PS50943"/>
    </source>
</evidence>
<dbReference type="PROSITE" id="PS50943">
    <property type="entry name" value="HTH_CROC1"/>
    <property type="match status" value="1"/>
</dbReference>
<dbReference type="PATRIC" id="fig|1423814.6.peg.1586"/>
<dbReference type="Gene3D" id="1.10.260.40">
    <property type="entry name" value="lambda repressor-like DNA-binding domains"/>
    <property type="match status" value="1"/>
</dbReference>
<dbReference type="Proteomes" id="UP000004483">
    <property type="component" value="Unassembled WGS sequence"/>
</dbReference>
<proteinExistence type="predicted"/>
<dbReference type="InterPro" id="IPR001387">
    <property type="entry name" value="Cro/C1-type_HTH"/>
</dbReference>
<evidence type="ECO:0000313" key="3">
    <source>
        <dbReference type="Proteomes" id="UP000004483"/>
    </source>
</evidence>
<dbReference type="STRING" id="1423814.HMPREF0549_0135"/>
<dbReference type="SMART" id="SM00530">
    <property type="entry name" value="HTH_XRE"/>
    <property type="match status" value="1"/>
</dbReference>
<dbReference type="AlphaFoldDB" id="C2ERP9"/>
<dbReference type="eggNOG" id="COG3093">
    <property type="taxonomic scope" value="Bacteria"/>
</dbReference>
<name>C2ERP9_9LACO</name>
<keyword evidence="2" id="KW-0238">DNA-binding</keyword>
<dbReference type="Pfam" id="PF13443">
    <property type="entry name" value="HTH_26"/>
    <property type="match status" value="1"/>
</dbReference>
<dbReference type="OrthoDB" id="9805856at2"/>
<organism evidence="2 3">
    <name type="scientific">Limosilactobacillus vaginalis DSM 5837 = ATCC 49540</name>
    <dbReference type="NCBI Taxonomy" id="1423814"/>
    <lineage>
        <taxon>Bacteria</taxon>
        <taxon>Bacillati</taxon>
        <taxon>Bacillota</taxon>
        <taxon>Bacilli</taxon>
        <taxon>Lactobacillales</taxon>
        <taxon>Lactobacillaceae</taxon>
        <taxon>Limosilactobacillus</taxon>
    </lineage>
</organism>
<dbReference type="EMBL" id="ACGV01000010">
    <property type="protein sequence ID" value="EEJ41420.1"/>
    <property type="molecule type" value="Genomic_DNA"/>
</dbReference>
<dbReference type="HOGENOM" id="CLU_066192_4_0_9"/>
<sequence>MTTFERIKELAKKQHISIKKLSTDLGFGESTIYKWKEQEPKGKDLAKVADRFHVSTDYLLGRTDTPQFTRKDERDVQKILTDMTEGLSNDSSLAYMKNGGEEIDEEDAELLRASLENVIRQSKLIAKQKFTPKKYRKDKD</sequence>
<accession>C2ERP9</accession>
<feature type="domain" description="HTH cro/C1-type" evidence="1">
    <location>
        <begin position="7"/>
        <end position="59"/>
    </location>
</feature>
<dbReference type="SUPFAM" id="SSF47413">
    <property type="entry name" value="lambda repressor-like DNA-binding domains"/>
    <property type="match status" value="1"/>
</dbReference>
<gene>
    <name evidence="2" type="ORF">HMPREF0549_0135</name>
</gene>
<protein>
    <submittedName>
        <fullName evidence="2">DNA-binding helix-turn-helix protein</fullName>
    </submittedName>
</protein>
<evidence type="ECO:0000313" key="2">
    <source>
        <dbReference type="EMBL" id="EEJ41420.1"/>
    </source>
</evidence>
<dbReference type="GO" id="GO:0003677">
    <property type="term" value="F:DNA binding"/>
    <property type="evidence" value="ECO:0007669"/>
    <property type="project" value="UniProtKB-KW"/>
</dbReference>